<sequence>MTTEDKGYFPEDVQIQKRSDKHKHFGAKVFIVFVEGFETSDIKKVHRSRVLSRVVVEEGVWGETSLDPQKTRFVGFAPFFTGNLEGHGPSVLAAADRVTIIGKPDLFDVLKLPRSNRLHVKYPDETFLSGQGGKLLDNVVVNYTIELAKNNELWDERLKREVVIVHLTAMRHICKKEGHKSIGGAVALDDTFEQLDILFSQLREKNYRWDISYFVTSIGAKVPIIAWGRCIDKTSIQDKILLYQRKPRYSVPTAPRNMDMLSMAPLIACILGTFPPPNSVGYLPVNFLETIDSETAICQSEIVTILKTLYRQQTQHVLRGGWANLASFDQEKVSQRKLENLSQRVKVNFKKGDYNAVATFSKIFTLVCPAFSETGDDNMDGTILISTVGMNSFPAWYQVYVAAAVLPWWLAIRNGKNVMKLIQAVCNQSGNPRRNVMGLVYFILILLTGSLTDNNIHIYIVSMAFICASEVLSISSKSKVTLWMFSALPMVTSLSYNYSESTIHQWKILTLFLQVVVSWTLTTDDLFVLSNTLYKADDTIRTGLHVSGSSIYLDYLFPVNHRI</sequence>
<protein>
    <recommendedName>
        <fullName evidence="4">GPI ethanolamine phosphate transferase 1</fullName>
    </recommendedName>
</protein>
<keyword evidence="1" id="KW-1133">Transmembrane helix</keyword>
<comment type="caution">
    <text evidence="2">The sequence shown here is derived from an EMBL/GenBank/DDBJ whole genome shotgun (WGS) entry which is preliminary data.</text>
</comment>
<feature type="transmembrane region" description="Helical" evidence="1">
    <location>
        <begin position="480"/>
        <end position="499"/>
    </location>
</feature>
<dbReference type="EMBL" id="WIXP02000004">
    <property type="protein sequence ID" value="KAF6211384.1"/>
    <property type="molecule type" value="Genomic_DNA"/>
</dbReference>
<accession>A0A8S9XRY9</accession>
<evidence type="ECO:0000313" key="2">
    <source>
        <dbReference type="EMBL" id="KAF6211384.1"/>
    </source>
</evidence>
<name>A0A8S9XRY9_APOLU</name>
<feature type="transmembrane region" description="Helical" evidence="1">
    <location>
        <begin position="433"/>
        <end position="450"/>
    </location>
</feature>
<gene>
    <name evidence="2" type="ORF">GE061_011896</name>
</gene>
<evidence type="ECO:0008006" key="4">
    <source>
        <dbReference type="Google" id="ProtNLM"/>
    </source>
</evidence>
<dbReference type="AlphaFoldDB" id="A0A8S9XRY9"/>
<reference evidence="2" key="1">
    <citation type="journal article" date="2021" name="Mol. Ecol. Resour.">
        <title>Apolygus lucorum genome provides insights into omnivorousness and mesophyll feeding.</title>
        <authorList>
            <person name="Liu Y."/>
            <person name="Liu H."/>
            <person name="Wang H."/>
            <person name="Huang T."/>
            <person name="Liu B."/>
            <person name="Yang B."/>
            <person name="Yin L."/>
            <person name="Li B."/>
            <person name="Zhang Y."/>
            <person name="Zhang S."/>
            <person name="Jiang F."/>
            <person name="Zhang X."/>
            <person name="Ren Y."/>
            <person name="Wang B."/>
            <person name="Wang S."/>
            <person name="Lu Y."/>
            <person name="Wu K."/>
            <person name="Fan W."/>
            <person name="Wang G."/>
        </authorList>
    </citation>
    <scope>NUCLEOTIDE SEQUENCE</scope>
    <source>
        <strain evidence="2">12Hb</strain>
    </source>
</reference>
<dbReference type="Proteomes" id="UP000466442">
    <property type="component" value="Unassembled WGS sequence"/>
</dbReference>
<evidence type="ECO:0000256" key="1">
    <source>
        <dbReference type="SAM" id="Phobius"/>
    </source>
</evidence>
<keyword evidence="3" id="KW-1185">Reference proteome</keyword>
<organism evidence="2 3">
    <name type="scientific">Apolygus lucorum</name>
    <name type="common">Small green plant bug</name>
    <name type="synonym">Lygocoris lucorum</name>
    <dbReference type="NCBI Taxonomy" id="248454"/>
    <lineage>
        <taxon>Eukaryota</taxon>
        <taxon>Metazoa</taxon>
        <taxon>Ecdysozoa</taxon>
        <taxon>Arthropoda</taxon>
        <taxon>Hexapoda</taxon>
        <taxon>Insecta</taxon>
        <taxon>Pterygota</taxon>
        <taxon>Neoptera</taxon>
        <taxon>Paraneoptera</taxon>
        <taxon>Hemiptera</taxon>
        <taxon>Heteroptera</taxon>
        <taxon>Panheteroptera</taxon>
        <taxon>Cimicomorpha</taxon>
        <taxon>Miridae</taxon>
        <taxon>Mirini</taxon>
        <taxon>Apolygus</taxon>
    </lineage>
</organism>
<feature type="transmembrane region" description="Helical" evidence="1">
    <location>
        <begin position="395"/>
        <end position="412"/>
    </location>
</feature>
<keyword evidence="1" id="KW-0812">Transmembrane</keyword>
<evidence type="ECO:0000313" key="3">
    <source>
        <dbReference type="Proteomes" id="UP000466442"/>
    </source>
</evidence>
<proteinExistence type="predicted"/>
<dbReference type="OrthoDB" id="10681040at2759"/>
<keyword evidence="1" id="KW-0472">Membrane</keyword>